<sequence length="283" mass="31407">MAALLGRQACVQLDLIRKEPWQKIAADIFDFQGRAFLLIVDYFSKYPEVLQLSGKTSGSLIAQFKAVFARHGVPEILIADHVPFASAEMARFAHDWGFNITHSSPNYTQSNSMAERAIKTVKTMLKAAAQSGTDPHLALLTLRNTPVTGLKYSPAQILMGRVLRSTLPTSKAVLRPSTPKHIQLALQQRQSQQKSWYDRTAAPLPALRRGQRAVTDRQKSLDPYAALFRSRGQTGSNNSEHSPQRAYKLVNGEAGEVQGQAALQQCQRTVQFQKTHREGSQKG</sequence>
<protein>
    <recommendedName>
        <fullName evidence="1">Integrase catalytic domain-containing protein</fullName>
    </recommendedName>
</protein>
<organism evidence="2 3">
    <name type="scientific">Labeo rohita</name>
    <name type="common">Indian major carp</name>
    <name type="synonym">Cyprinus rohita</name>
    <dbReference type="NCBI Taxonomy" id="84645"/>
    <lineage>
        <taxon>Eukaryota</taxon>
        <taxon>Metazoa</taxon>
        <taxon>Chordata</taxon>
        <taxon>Craniata</taxon>
        <taxon>Vertebrata</taxon>
        <taxon>Euteleostomi</taxon>
        <taxon>Actinopterygii</taxon>
        <taxon>Neopterygii</taxon>
        <taxon>Teleostei</taxon>
        <taxon>Ostariophysi</taxon>
        <taxon>Cypriniformes</taxon>
        <taxon>Cyprinidae</taxon>
        <taxon>Labeoninae</taxon>
        <taxon>Labeonini</taxon>
        <taxon>Labeo</taxon>
    </lineage>
</organism>
<evidence type="ECO:0000259" key="1">
    <source>
        <dbReference type="PROSITE" id="PS50994"/>
    </source>
</evidence>
<feature type="domain" description="Integrase catalytic" evidence="1">
    <location>
        <begin position="16"/>
        <end position="187"/>
    </location>
</feature>
<accession>A0ABQ8L6S5</accession>
<dbReference type="InterPro" id="IPR001584">
    <property type="entry name" value="Integrase_cat-core"/>
</dbReference>
<reference evidence="2 3" key="1">
    <citation type="submission" date="2022-01" db="EMBL/GenBank/DDBJ databases">
        <title>A high-quality chromosome-level genome assembly of rohu carp, Labeo rohita.</title>
        <authorList>
            <person name="Arick M.A. II"/>
            <person name="Hsu C.-Y."/>
            <person name="Magbanua Z."/>
            <person name="Pechanova O."/>
            <person name="Grover C."/>
            <person name="Miller E."/>
            <person name="Thrash A."/>
            <person name="Ezzel L."/>
            <person name="Alam S."/>
            <person name="Benzie J."/>
            <person name="Hamilton M."/>
            <person name="Karsi A."/>
            <person name="Lawrence M.L."/>
            <person name="Peterson D.G."/>
        </authorList>
    </citation>
    <scope>NUCLEOTIDE SEQUENCE [LARGE SCALE GENOMIC DNA]</scope>
    <source>
        <strain evidence="3">BAU-BD-2019</strain>
        <tissue evidence="2">Blood</tissue>
    </source>
</reference>
<evidence type="ECO:0000313" key="2">
    <source>
        <dbReference type="EMBL" id="KAI2645886.1"/>
    </source>
</evidence>
<keyword evidence="3" id="KW-1185">Reference proteome</keyword>
<proteinExistence type="predicted"/>
<comment type="caution">
    <text evidence="2">The sequence shown here is derived from an EMBL/GenBank/DDBJ whole genome shotgun (WGS) entry which is preliminary data.</text>
</comment>
<name>A0ABQ8L6S5_LABRO</name>
<dbReference type="InterPro" id="IPR036397">
    <property type="entry name" value="RNaseH_sf"/>
</dbReference>
<dbReference type="PROSITE" id="PS50994">
    <property type="entry name" value="INTEGRASE"/>
    <property type="match status" value="1"/>
</dbReference>
<dbReference type="PANTHER" id="PTHR37984:SF7">
    <property type="entry name" value="INTEGRASE CATALYTIC DOMAIN-CONTAINING PROTEIN"/>
    <property type="match status" value="1"/>
</dbReference>
<gene>
    <name evidence="2" type="ORF">H4Q32_025223</name>
</gene>
<dbReference type="Proteomes" id="UP000830375">
    <property type="component" value="Unassembled WGS sequence"/>
</dbReference>
<dbReference type="PANTHER" id="PTHR37984">
    <property type="entry name" value="PROTEIN CBG26694"/>
    <property type="match status" value="1"/>
</dbReference>
<dbReference type="EMBL" id="JACTAM010002123">
    <property type="protein sequence ID" value="KAI2645886.1"/>
    <property type="molecule type" value="Genomic_DNA"/>
</dbReference>
<dbReference type="InterPro" id="IPR012337">
    <property type="entry name" value="RNaseH-like_sf"/>
</dbReference>
<evidence type="ECO:0000313" key="3">
    <source>
        <dbReference type="Proteomes" id="UP000830375"/>
    </source>
</evidence>
<dbReference type="Gene3D" id="3.30.420.10">
    <property type="entry name" value="Ribonuclease H-like superfamily/Ribonuclease H"/>
    <property type="match status" value="1"/>
</dbReference>
<dbReference type="InterPro" id="IPR050951">
    <property type="entry name" value="Retrovirus_Pol_polyprotein"/>
</dbReference>
<dbReference type="SUPFAM" id="SSF53098">
    <property type="entry name" value="Ribonuclease H-like"/>
    <property type="match status" value="1"/>
</dbReference>